<protein>
    <submittedName>
        <fullName evidence="2">Uncharacterized protein</fullName>
    </submittedName>
</protein>
<accession>A0AA40GC31</accession>
<evidence type="ECO:0000313" key="3">
    <source>
        <dbReference type="Proteomes" id="UP001177670"/>
    </source>
</evidence>
<name>A0AA40GC31_9HYME</name>
<sequence>MKRTLSNIGVVASQGWRTDEKFSDEGFGDEEVVPFAKVFRHVPPQTNSKYMDTALQHDSLFEDEVSGLHREQGMARQGKKVESQEVT</sequence>
<proteinExistence type="predicted"/>
<reference evidence="2" key="1">
    <citation type="submission" date="2021-10" db="EMBL/GenBank/DDBJ databases">
        <title>Melipona bicolor Genome sequencing and assembly.</title>
        <authorList>
            <person name="Araujo N.S."/>
            <person name="Arias M.C."/>
        </authorList>
    </citation>
    <scope>NUCLEOTIDE SEQUENCE</scope>
    <source>
        <strain evidence="2">USP_2M_L1-L4_2017</strain>
        <tissue evidence="2">Whole body</tissue>
    </source>
</reference>
<dbReference type="EMBL" id="JAHYIQ010000002">
    <property type="protein sequence ID" value="KAK1134838.1"/>
    <property type="molecule type" value="Genomic_DNA"/>
</dbReference>
<gene>
    <name evidence="2" type="ORF">K0M31_007607</name>
</gene>
<comment type="caution">
    <text evidence="2">The sequence shown here is derived from an EMBL/GenBank/DDBJ whole genome shotgun (WGS) entry which is preliminary data.</text>
</comment>
<feature type="region of interest" description="Disordered" evidence="1">
    <location>
        <begin position="66"/>
        <end position="87"/>
    </location>
</feature>
<dbReference type="AlphaFoldDB" id="A0AA40GC31"/>
<keyword evidence="3" id="KW-1185">Reference proteome</keyword>
<evidence type="ECO:0000256" key="1">
    <source>
        <dbReference type="SAM" id="MobiDB-lite"/>
    </source>
</evidence>
<dbReference type="Proteomes" id="UP001177670">
    <property type="component" value="Unassembled WGS sequence"/>
</dbReference>
<organism evidence="2 3">
    <name type="scientific">Melipona bicolor</name>
    <dbReference type="NCBI Taxonomy" id="60889"/>
    <lineage>
        <taxon>Eukaryota</taxon>
        <taxon>Metazoa</taxon>
        <taxon>Ecdysozoa</taxon>
        <taxon>Arthropoda</taxon>
        <taxon>Hexapoda</taxon>
        <taxon>Insecta</taxon>
        <taxon>Pterygota</taxon>
        <taxon>Neoptera</taxon>
        <taxon>Endopterygota</taxon>
        <taxon>Hymenoptera</taxon>
        <taxon>Apocrita</taxon>
        <taxon>Aculeata</taxon>
        <taxon>Apoidea</taxon>
        <taxon>Anthophila</taxon>
        <taxon>Apidae</taxon>
        <taxon>Melipona</taxon>
    </lineage>
</organism>
<evidence type="ECO:0000313" key="2">
    <source>
        <dbReference type="EMBL" id="KAK1134838.1"/>
    </source>
</evidence>